<protein>
    <recommendedName>
        <fullName evidence="8">Apolipoprotein M</fullName>
    </recommendedName>
</protein>
<dbReference type="PANTHER" id="PTHR11967:SF2">
    <property type="entry name" value="ALPHA-1-ACID GLYCOPROTEIN 1"/>
    <property type="match status" value="1"/>
</dbReference>
<keyword evidence="7" id="KW-1185">Reference proteome</keyword>
<dbReference type="Proteomes" id="UP001460270">
    <property type="component" value="Unassembled WGS sequence"/>
</dbReference>
<evidence type="ECO:0008006" key="8">
    <source>
        <dbReference type="Google" id="ProtNLM"/>
    </source>
</evidence>
<gene>
    <name evidence="6" type="ORF">WMY93_006356</name>
</gene>
<keyword evidence="2" id="KW-0964">Secreted</keyword>
<dbReference type="PANTHER" id="PTHR11967">
    <property type="entry name" value="ALPHA-1-ACID GLYCOPROTEIN"/>
    <property type="match status" value="1"/>
</dbReference>
<evidence type="ECO:0000313" key="7">
    <source>
        <dbReference type="Proteomes" id="UP001460270"/>
    </source>
</evidence>
<evidence type="ECO:0000256" key="4">
    <source>
        <dbReference type="ARBA" id="ARBA00023180"/>
    </source>
</evidence>
<keyword evidence="3 5" id="KW-0732">Signal</keyword>
<dbReference type="AlphaFoldDB" id="A0AAW0PMA0"/>
<evidence type="ECO:0000313" key="6">
    <source>
        <dbReference type="EMBL" id="KAK7929961.1"/>
    </source>
</evidence>
<dbReference type="SUPFAM" id="SSF50814">
    <property type="entry name" value="Lipocalins"/>
    <property type="match status" value="1"/>
</dbReference>
<evidence type="ECO:0000256" key="5">
    <source>
        <dbReference type="SAM" id="SignalP"/>
    </source>
</evidence>
<dbReference type="InterPro" id="IPR012674">
    <property type="entry name" value="Calycin"/>
</dbReference>
<evidence type="ECO:0000256" key="2">
    <source>
        <dbReference type="ARBA" id="ARBA00022525"/>
    </source>
</evidence>
<dbReference type="GO" id="GO:0005576">
    <property type="term" value="C:extracellular region"/>
    <property type="evidence" value="ECO:0007669"/>
    <property type="project" value="UniProtKB-SubCell"/>
</dbReference>
<comment type="subcellular location">
    <subcellularLocation>
        <location evidence="1">Secreted</location>
    </subcellularLocation>
</comment>
<reference evidence="7" key="1">
    <citation type="submission" date="2024-04" db="EMBL/GenBank/DDBJ databases">
        <title>Salinicola lusitanus LLJ914,a marine bacterium isolated from the Okinawa Trough.</title>
        <authorList>
            <person name="Li J."/>
        </authorList>
    </citation>
    <scope>NUCLEOTIDE SEQUENCE [LARGE SCALE GENOMIC DNA]</scope>
</reference>
<evidence type="ECO:0000256" key="3">
    <source>
        <dbReference type="ARBA" id="ARBA00022729"/>
    </source>
</evidence>
<name>A0AAW0PMA0_9GOBI</name>
<evidence type="ECO:0000256" key="1">
    <source>
        <dbReference type="ARBA" id="ARBA00004613"/>
    </source>
</evidence>
<accession>A0AAW0PMA0</accession>
<comment type="caution">
    <text evidence="6">The sequence shown here is derived from an EMBL/GenBank/DDBJ whole genome shotgun (WGS) entry which is preliminary data.</text>
</comment>
<proteinExistence type="predicted"/>
<dbReference type="EMBL" id="JBBPFD010000004">
    <property type="protein sequence ID" value="KAK7929961.1"/>
    <property type="molecule type" value="Genomic_DNA"/>
</dbReference>
<sequence length="190" mass="21253">MLLHKLVPLLFSLAGLTYSAPLTCEQLSQPTEQVDLSRLEGTWVLVAGTYLPFQDRFRHRDSAFINFPANKSVTNISYSRGFSIGDKCVYGSANITLNGSNFTFDGTPASNLSGVFLFLTSCPDCLIMSFNAKSGRQRTHLLFSQRRELEQHQIQEFNEQVQCLQMPPPTIMDPTKNLCPWPQEASTGPD</sequence>
<feature type="chain" id="PRO_5043844424" description="Apolipoprotein M" evidence="5">
    <location>
        <begin position="20"/>
        <end position="190"/>
    </location>
</feature>
<keyword evidence="4" id="KW-0325">Glycoprotein</keyword>
<organism evidence="6 7">
    <name type="scientific">Mugilogobius chulae</name>
    <name type="common">yellowstripe goby</name>
    <dbReference type="NCBI Taxonomy" id="88201"/>
    <lineage>
        <taxon>Eukaryota</taxon>
        <taxon>Metazoa</taxon>
        <taxon>Chordata</taxon>
        <taxon>Craniata</taxon>
        <taxon>Vertebrata</taxon>
        <taxon>Euteleostomi</taxon>
        <taxon>Actinopterygii</taxon>
        <taxon>Neopterygii</taxon>
        <taxon>Teleostei</taxon>
        <taxon>Neoteleostei</taxon>
        <taxon>Acanthomorphata</taxon>
        <taxon>Gobiaria</taxon>
        <taxon>Gobiiformes</taxon>
        <taxon>Gobioidei</taxon>
        <taxon>Gobiidae</taxon>
        <taxon>Gobionellinae</taxon>
        <taxon>Mugilogobius</taxon>
    </lineage>
</organism>
<dbReference type="Gene3D" id="2.40.128.20">
    <property type="match status" value="1"/>
</dbReference>
<feature type="signal peptide" evidence="5">
    <location>
        <begin position="1"/>
        <end position="19"/>
    </location>
</feature>